<dbReference type="InterPro" id="IPR045851">
    <property type="entry name" value="AMP-bd_C_sf"/>
</dbReference>
<dbReference type="Gene3D" id="3.30.300.30">
    <property type="match status" value="1"/>
</dbReference>
<dbReference type="RefSeq" id="WP_161003564.1">
    <property type="nucleotide sequence ID" value="NZ_WEZQ01000009.1"/>
</dbReference>
<evidence type="ECO:0000256" key="1">
    <source>
        <dbReference type="ARBA" id="ARBA00006432"/>
    </source>
</evidence>
<dbReference type="Pfam" id="PF00501">
    <property type="entry name" value="AMP-binding"/>
    <property type="match status" value="1"/>
</dbReference>
<dbReference type="InterPro" id="IPR000873">
    <property type="entry name" value="AMP-dep_synth/lig_dom"/>
</dbReference>
<evidence type="ECO:0000259" key="3">
    <source>
        <dbReference type="Pfam" id="PF00501"/>
    </source>
</evidence>
<dbReference type="AlphaFoldDB" id="A0A6N9I2C0"/>
<keyword evidence="2" id="KW-0436">Ligase</keyword>
<proteinExistence type="inferred from homology"/>
<accession>A0A6N9I2C0</accession>
<evidence type="ECO:0000313" key="6">
    <source>
        <dbReference type="Proteomes" id="UP000449209"/>
    </source>
</evidence>
<feature type="domain" description="AMP-binding enzyme C-terminal" evidence="4">
    <location>
        <begin position="422"/>
        <end position="500"/>
    </location>
</feature>
<comment type="caution">
    <text evidence="5">The sequence shown here is derived from an EMBL/GenBank/DDBJ whole genome shotgun (WGS) entry which is preliminary data.</text>
</comment>
<dbReference type="PANTHER" id="PTHR43201">
    <property type="entry name" value="ACYL-COA SYNTHETASE"/>
    <property type="match status" value="1"/>
</dbReference>
<dbReference type="SUPFAM" id="SSF56801">
    <property type="entry name" value="Acetyl-CoA synthetase-like"/>
    <property type="match status" value="1"/>
</dbReference>
<dbReference type="OrthoDB" id="9762242at2"/>
<feature type="domain" description="AMP-dependent synthetase/ligase" evidence="3">
    <location>
        <begin position="17"/>
        <end position="373"/>
    </location>
</feature>
<dbReference type="Proteomes" id="UP000449209">
    <property type="component" value="Unassembled WGS sequence"/>
</dbReference>
<dbReference type="GO" id="GO:0006631">
    <property type="term" value="P:fatty acid metabolic process"/>
    <property type="evidence" value="ECO:0007669"/>
    <property type="project" value="TreeGrafter"/>
</dbReference>
<dbReference type="Gene3D" id="3.40.50.12780">
    <property type="entry name" value="N-terminal domain of ligase-like"/>
    <property type="match status" value="1"/>
</dbReference>
<evidence type="ECO:0000313" key="5">
    <source>
        <dbReference type="EMBL" id="MYV17141.1"/>
    </source>
</evidence>
<dbReference type="EMBL" id="WEZQ01000009">
    <property type="protein sequence ID" value="MYV17141.1"/>
    <property type="molecule type" value="Genomic_DNA"/>
</dbReference>
<dbReference type="Pfam" id="PF13193">
    <property type="entry name" value="AMP-binding_C"/>
    <property type="match status" value="1"/>
</dbReference>
<dbReference type="InterPro" id="IPR025110">
    <property type="entry name" value="AMP-bd_C"/>
</dbReference>
<dbReference type="InterPro" id="IPR020845">
    <property type="entry name" value="AMP-binding_CS"/>
</dbReference>
<dbReference type="InterPro" id="IPR042099">
    <property type="entry name" value="ANL_N_sf"/>
</dbReference>
<dbReference type="PANTHER" id="PTHR43201:SF5">
    <property type="entry name" value="MEDIUM-CHAIN ACYL-COA LIGASE ACSF2, MITOCHONDRIAL"/>
    <property type="match status" value="1"/>
</dbReference>
<name>A0A6N9I2C0_9LACO</name>
<dbReference type="PROSITE" id="PS00455">
    <property type="entry name" value="AMP_BINDING"/>
    <property type="match status" value="1"/>
</dbReference>
<dbReference type="GO" id="GO:0031956">
    <property type="term" value="F:medium-chain fatty acid-CoA ligase activity"/>
    <property type="evidence" value="ECO:0007669"/>
    <property type="project" value="TreeGrafter"/>
</dbReference>
<sequence length="512" mass="56380">MKNSIFSLNDSISNLLQQKPNHNLVKDLGDERWLTRGEVDQLVEQLTILMAQSGVKQGDLILITLPNSVDYVITLLACFRLKAIAYTANPTMPTSELTKTIQKNHYAAAFFGNEHAGNLPRIEAETGTFFSDNPCILAPHKTMSFYRLSGQKHLANDQLDTFNERTDGQLASLLYTSGTTGAPKAVALTAPQLLSAAKDVALSQHLSDEDRTLVMLPLFHINAQVISLLATIISGGQLVITHKFSAHKFWQTINDEQITWVSAAPAIIAILLRSPQPETIFNKLRFIRCASAPLPPSQEQLFEHLFSVPVIQGYGMTEAASQITVNPLSAPRQGSVGQVTNSEMKIVDDRHQPVSANQIGQVTLRGSHIIHQYVDPQYQADFINGWFLTGDMGYVDTDGYLFLVGRKREIINRSGDKISPLEVEDAILSLGYIRDVAVVGQPDAIYGEQVVAVVVLQPNLVAGEVLAKDIQQHVQQQLSRFKVPSEIIFWRDLPTGATGKIQRTKVKALLGG</sequence>
<evidence type="ECO:0000256" key="2">
    <source>
        <dbReference type="ARBA" id="ARBA00022598"/>
    </source>
</evidence>
<comment type="similarity">
    <text evidence="1">Belongs to the ATP-dependent AMP-binding enzyme family.</text>
</comment>
<reference evidence="5 6" key="1">
    <citation type="journal article" date="2019" name="Appl. Environ. Microbiol.">
        <title>Genetic determinants of hydroxycinnamic acid metabolism in heterofermentative lactobacilli.</title>
        <authorList>
            <person name="Gaur G."/>
            <person name="Oh J.H."/>
            <person name="Filannino P."/>
            <person name="Gobbetti M."/>
            <person name="van Pijkeren J.P."/>
            <person name="Ganzle M.G."/>
        </authorList>
    </citation>
    <scope>NUCLEOTIDE SEQUENCE [LARGE SCALE GENOMIC DNA]</scope>
    <source>
        <strain evidence="5 6">C5</strain>
    </source>
</reference>
<evidence type="ECO:0000259" key="4">
    <source>
        <dbReference type="Pfam" id="PF13193"/>
    </source>
</evidence>
<organism evidence="5 6">
    <name type="scientific">Furfurilactobacillus milii</name>
    <dbReference type="NCBI Taxonomy" id="2888272"/>
    <lineage>
        <taxon>Bacteria</taxon>
        <taxon>Bacillati</taxon>
        <taxon>Bacillota</taxon>
        <taxon>Bacilli</taxon>
        <taxon>Lactobacillales</taxon>
        <taxon>Lactobacillaceae</taxon>
        <taxon>Furfurilactobacillus</taxon>
    </lineage>
</organism>
<protein>
    <submittedName>
        <fullName evidence="5">AMP-binding protein</fullName>
    </submittedName>
</protein>
<gene>
    <name evidence="5" type="ORF">GB993_06445</name>
</gene>